<dbReference type="InterPro" id="IPR013154">
    <property type="entry name" value="ADH-like_N"/>
</dbReference>
<dbReference type="GO" id="GO:0016491">
    <property type="term" value="F:oxidoreductase activity"/>
    <property type="evidence" value="ECO:0007669"/>
    <property type="project" value="UniProtKB-KW"/>
</dbReference>
<organism evidence="3 4">
    <name type="scientific">Listeria cornellensis FSL F6-0969</name>
    <dbReference type="NCBI Taxonomy" id="1265820"/>
    <lineage>
        <taxon>Bacteria</taxon>
        <taxon>Bacillati</taxon>
        <taxon>Bacillota</taxon>
        <taxon>Bacilli</taxon>
        <taxon>Bacillales</taxon>
        <taxon>Listeriaceae</taxon>
        <taxon>Listeria</taxon>
    </lineage>
</organism>
<dbReference type="SMART" id="SM00829">
    <property type="entry name" value="PKS_ER"/>
    <property type="match status" value="1"/>
</dbReference>
<dbReference type="GO" id="GO:0008270">
    <property type="term" value="F:zinc ion binding"/>
    <property type="evidence" value="ECO:0007669"/>
    <property type="project" value="InterPro"/>
</dbReference>
<keyword evidence="4" id="KW-1185">Reference proteome</keyword>
<dbReference type="Pfam" id="PF08240">
    <property type="entry name" value="ADH_N"/>
    <property type="match status" value="1"/>
</dbReference>
<name>W7C1T8_9LIST</name>
<dbReference type="InterPro" id="IPR011032">
    <property type="entry name" value="GroES-like_sf"/>
</dbReference>
<dbReference type="SUPFAM" id="SSF51735">
    <property type="entry name" value="NAD(P)-binding Rossmann-fold domains"/>
    <property type="match status" value="1"/>
</dbReference>
<dbReference type="InterPro" id="IPR013149">
    <property type="entry name" value="ADH-like_C"/>
</dbReference>
<comment type="caution">
    <text evidence="3">The sequence shown here is derived from an EMBL/GenBank/DDBJ whole genome shotgun (WGS) entry which is preliminary data.</text>
</comment>
<evidence type="ECO:0000313" key="4">
    <source>
        <dbReference type="Proteomes" id="UP000019254"/>
    </source>
</evidence>
<proteinExistence type="predicted"/>
<dbReference type="PROSITE" id="PS01162">
    <property type="entry name" value="QOR_ZETA_CRYSTAL"/>
    <property type="match status" value="1"/>
</dbReference>
<protein>
    <submittedName>
        <fullName evidence="3">Zinc-dependent alcohol dehydrogenase</fullName>
    </submittedName>
</protein>
<dbReference type="Gene3D" id="3.90.180.10">
    <property type="entry name" value="Medium-chain alcohol dehydrogenases, catalytic domain"/>
    <property type="match status" value="1"/>
</dbReference>
<sequence length="292" mass="31445">MKAVVIENYGGKEELKEAEVATPKAGAGQVVVEMKATSINPIDWKLREGYLKQMMDWPFPIILGWDAAGVISEVGADVTDWKVGDKVFARPETTRFGTYAEYALIDAPLLAKIPDNVSFDEAASIPLAGLTAWQALFDHANLQAGEKVLIHAGAGGVGTLAIQLAKNAGAHVITTASEKNAAFLKELGADEVIDYKTTNFADVLTDVDVVFDTMGGDIQKDSFKVLKEKTGRLISIVSEPDQEIAKEKKCRGEKYLVSAKWGPASSICGFNGGWQGKSHCWCDIPILGTRGL</sequence>
<feature type="domain" description="Enoyl reductase (ER)" evidence="2">
    <location>
        <begin position="10"/>
        <end position="271"/>
    </location>
</feature>
<evidence type="ECO:0000313" key="3">
    <source>
        <dbReference type="EMBL" id="EUJ29566.1"/>
    </source>
</evidence>
<dbReference type="InterPro" id="IPR002364">
    <property type="entry name" value="Quin_OxRdtase/zeta-crystal_CS"/>
</dbReference>
<evidence type="ECO:0000259" key="2">
    <source>
        <dbReference type="SMART" id="SM00829"/>
    </source>
</evidence>
<dbReference type="PANTHER" id="PTHR11695">
    <property type="entry name" value="ALCOHOL DEHYDROGENASE RELATED"/>
    <property type="match status" value="1"/>
</dbReference>
<dbReference type="Gene3D" id="3.40.50.720">
    <property type="entry name" value="NAD(P)-binding Rossmann-like Domain"/>
    <property type="match status" value="1"/>
</dbReference>
<evidence type="ECO:0000256" key="1">
    <source>
        <dbReference type="ARBA" id="ARBA00023002"/>
    </source>
</evidence>
<dbReference type="Pfam" id="PF00107">
    <property type="entry name" value="ADH_zinc_N"/>
    <property type="match status" value="1"/>
</dbReference>
<dbReference type="STRING" id="1265820.PCORN_10392"/>
<dbReference type="InterPro" id="IPR020843">
    <property type="entry name" value="ER"/>
</dbReference>
<dbReference type="SUPFAM" id="SSF50129">
    <property type="entry name" value="GroES-like"/>
    <property type="match status" value="1"/>
</dbReference>
<reference evidence="3 4" key="1">
    <citation type="journal article" date="2014" name="Int. J. Syst. Evol. Microbiol.">
        <title>Listeria floridensis sp. nov., Listeria aquatica sp. nov., Listeria cornellensis sp. nov., Listeria riparia sp. nov. and Listeria grandensis sp. nov., from agricultural and natural environments.</title>
        <authorList>
            <person name="den Bakker H.C."/>
            <person name="Warchocki S."/>
            <person name="Wright E.M."/>
            <person name="Allred A.F."/>
            <person name="Ahlstrom C."/>
            <person name="Manuel C.S."/>
            <person name="Stasiewicz M.J."/>
            <person name="Burrell A."/>
            <person name="Roof S."/>
            <person name="Strawn L."/>
            <person name="Fortes E.D."/>
            <person name="Nightingale K.K."/>
            <person name="Kephart D."/>
            <person name="Wiedmann M."/>
        </authorList>
    </citation>
    <scope>NUCLEOTIDE SEQUENCE [LARGE SCALE GENOMIC DNA]</scope>
    <source>
        <strain evidence="4">FSL F6-969</strain>
    </source>
</reference>
<keyword evidence="1" id="KW-0560">Oxidoreductase</keyword>
<dbReference type="InterPro" id="IPR036291">
    <property type="entry name" value="NAD(P)-bd_dom_sf"/>
</dbReference>
<gene>
    <name evidence="3" type="ORF">PCORN_10392</name>
</gene>
<dbReference type="PANTHER" id="PTHR11695:SF294">
    <property type="entry name" value="RETICULON-4-INTERACTING PROTEIN 1, MITOCHONDRIAL"/>
    <property type="match status" value="1"/>
</dbReference>
<dbReference type="AlphaFoldDB" id="W7C1T8"/>
<dbReference type="InterPro" id="IPR050700">
    <property type="entry name" value="YIM1/Zinc_Alcohol_DH_Fams"/>
</dbReference>
<dbReference type="Proteomes" id="UP000019254">
    <property type="component" value="Unassembled WGS sequence"/>
</dbReference>
<dbReference type="PATRIC" id="fig|1265820.5.peg.2039"/>
<dbReference type="CDD" id="cd05289">
    <property type="entry name" value="MDR_like_2"/>
    <property type="match status" value="1"/>
</dbReference>
<accession>W7C1T8</accession>
<dbReference type="EMBL" id="AODE01000019">
    <property type="protein sequence ID" value="EUJ29566.1"/>
    <property type="molecule type" value="Genomic_DNA"/>
</dbReference>